<dbReference type="STRING" id="763407.A0A167PYG5"/>
<keyword evidence="12" id="KW-1185">Reference proteome</keyword>
<dbReference type="GO" id="GO:0006914">
    <property type="term" value="P:autophagy"/>
    <property type="evidence" value="ECO:0007669"/>
    <property type="project" value="UniProtKB-KW"/>
</dbReference>
<reference evidence="12" key="1">
    <citation type="submission" date="2015-06" db="EMBL/GenBank/DDBJ databases">
        <title>Expansion of signal transduction pathways in fungi by whole-genome duplication.</title>
        <authorList>
            <consortium name="DOE Joint Genome Institute"/>
            <person name="Corrochano L.M."/>
            <person name="Kuo A."/>
            <person name="Marcet-Houben M."/>
            <person name="Polaino S."/>
            <person name="Salamov A."/>
            <person name="Villalobos J.M."/>
            <person name="Alvarez M.I."/>
            <person name="Avalos J."/>
            <person name="Benito E.P."/>
            <person name="Benoit I."/>
            <person name="Burger G."/>
            <person name="Camino L.P."/>
            <person name="Canovas D."/>
            <person name="Cerda-Olmedo E."/>
            <person name="Cheng J.-F."/>
            <person name="Dominguez A."/>
            <person name="Elias M."/>
            <person name="Eslava A.P."/>
            <person name="Glaser F."/>
            <person name="Grimwood J."/>
            <person name="Gutierrez G."/>
            <person name="Heitman J."/>
            <person name="Henrissat B."/>
            <person name="Iturriaga E.A."/>
            <person name="Lang B.F."/>
            <person name="Lavin J.L."/>
            <person name="Lee S."/>
            <person name="Li W."/>
            <person name="Lindquist E."/>
            <person name="Lopez-Garcia S."/>
            <person name="Luque E.M."/>
            <person name="Marcos A.T."/>
            <person name="Martin J."/>
            <person name="McCluskey K."/>
            <person name="Medina H.R."/>
            <person name="Miralles-Duran A."/>
            <person name="Miyazaki A."/>
            <person name="Munoz-Torres E."/>
            <person name="Oguiza J.A."/>
            <person name="Ohm R."/>
            <person name="Olmedo M."/>
            <person name="Orejas M."/>
            <person name="Ortiz-Castellanos L."/>
            <person name="Pisabarro A.G."/>
            <person name="Rodriguez-Romero J."/>
            <person name="Ruiz-Herrera J."/>
            <person name="Ruiz-Vazquez R."/>
            <person name="Sanz C."/>
            <person name="Schackwitz W."/>
            <person name="Schmutz J."/>
            <person name="Shahriari M."/>
            <person name="Shelest E."/>
            <person name="Silva-Franco F."/>
            <person name="Soanes D."/>
            <person name="Syed K."/>
            <person name="Tagua V.G."/>
            <person name="Talbot N.J."/>
            <person name="Thon M."/>
            <person name="De vries R.P."/>
            <person name="Wiebenga A."/>
            <person name="Yadav J.S."/>
            <person name="Braun E.L."/>
            <person name="Baker S."/>
            <person name="Garre V."/>
            <person name="Horwitz B."/>
            <person name="Torres-Martinez S."/>
            <person name="Idnurm A."/>
            <person name="Herrera-Estrella A."/>
            <person name="Gabaldon T."/>
            <person name="Grigoriev I.V."/>
        </authorList>
    </citation>
    <scope>NUCLEOTIDE SEQUENCE [LARGE SCALE GENOMIC DNA]</scope>
    <source>
        <strain evidence="12">NRRL 1555(-)</strain>
    </source>
</reference>
<dbReference type="PROSITE" id="PS50195">
    <property type="entry name" value="PX"/>
    <property type="match status" value="1"/>
</dbReference>
<evidence type="ECO:0000256" key="6">
    <source>
        <dbReference type="ARBA" id="ARBA00023006"/>
    </source>
</evidence>
<dbReference type="SUPFAM" id="SSF64268">
    <property type="entry name" value="PX domain"/>
    <property type="match status" value="1"/>
</dbReference>
<sequence length="518" mass="58441">MATNISCNCAINNAIQSHGSNITITDAQKTGSDKSDSFVLYIIQFQSKLVMRRYSEFESLKTALTHLHPAIFVPPIPEKHGITDYAHVQKRVKDDREMITKRKRTLQRFLRRLVSHPILCHEHIFHCFLDTTVMWSTVLNQPPLSNTPKDIWGVSLPTDLSFASLAKLPYGNFSSSSIPVPSASHVLKSPDPRFLSFERTVDRQTHHLHAGLDKSQRRFVRRLGELTNDANSLGSVYNSLGLNETGPVATAIANISKATHNTGRETRIMVRTMESEVSELMHEYSQYTRIAKDVLNYWRLKKAQLELIEASLEQKRQTLERLINTEKEAALIDAAMQQRSPLATSLTSDDMGLSAQDTDDTDSHSIEDGFFAIKKSTPVKEVINITSNTYEYPTGASALAIRESKSRSKKWSSPRKLLDAVSTTIQSMMDVNPDVTRRQQISGLKDTIIQLEKGMVKAQSEVEDVAITIQQEIERFNQQKEKELRVILIAYAKAHIVYCEENSRAWKAAGEKIETNKG</sequence>
<keyword evidence="8" id="KW-0472">Membrane</keyword>
<keyword evidence="6" id="KW-0072">Autophagy</keyword>
<keyword evidence="5" id="KW-0653">Protein transport</keyword>
<evidence type="ECO:0000259" key="10">
    <source>
        <dbReference type="PROSITE" id="PS50195"/>
    </source>
</evidence>
<dbReference type="PANTHER" id="PTHR46979">
    <property type="entry name" value="SORTING NEXIN-41"/>
    <property type="match status" value="1"/>
</dbReference>
<dbReference type="InParanoid" id="A0A167PYG5"/>
<gene>
    <name evidence="11" type="ORF">PHYBLDRAFT_163868</name>
</gene>
<dbReference type="Proteomes" id="UP000077315">
    <property type="component" value="Unassembled WGS sequence"/>
</dbReference>
<dbReference type="Pfam" id="PF00787">
    <property type="entry name" value="PX"/>
    <property type="match status" value="1"/>
</dbReference>
<feature type="coiled-coil region" evidence="9">
    <location>
        <begin position="302"/>
        <end position="329"/>
    </location>
</feature>
<dbReference type="Gene3D" id="1.20.1270.60">
    <property type="entry name" value="Arfaptin homology (AH) domain/BAR domain"/>
    <property type="match status" value="1"/>
</dbReference>
<evidence type="ECO:0000313" key="11">
    <source>
        <dbReference type="EMBL" id="OAD78776.1"/>
    </source>
</evidence>
<evidence type="ECO:0000256" key="3">
    <source>
        <dbReference type="ARBA" id="ARBA00022448"/>
    </source>
</evidence>
<dbReference type="SMART" id="SM00312">
    <property type="entry name" value="PX"/>
    <property type="match status" value="1"/>
</dbReference>
<evidence type="ECO:0000256" key="7">
    <source>
        <dbReference type="ARBA" id="ARBA00023121"/>
    </source>
</evidence>
<feature type="domain" description="PX" evidence="10">
    <location>
        <begin position="1"/>
        <end position="135"/>
    </location>
</feature>
<dbReference type="InterPro" id="IPR001683">
    <property type="entry name" value="PX_dom"/>
</dbReference>
<evidence type="ECO:0000256" key="9">
    <source>
        <dbReference type="SAM" id="Coils"/>
    </source>
</evidence>
<dbReference type="GO" id="GO:0015031">
    <property type="term" value="P:protein transport"/>
    <property type="evidence" value="ECO:0007669"/>
    <property type="project" value="UniProtKB-KW"/>
</dbReference>
<accession>A0A167PYG5</accession>
<evidence type="ECO:0000256" key="1">
    <source>
        <dbReference type="ARBA" id="ARBA00004481"/>
    </source>
</evidence>
<dbReference type="GO" id="GO:0010008">
    <property type="term" value="C:endosome membrane"/>
    <property type="evidence" value="ECO:0007669"/>
    <property type="project" value="UniProtKB-SubCell"/>
</dbReference>
<dbReference type="GeneID" id="28995792"/>
<name>A0A167PYG5_PHYB8</name>
<dbReference type="GO" id="GO:0005829">
    <property type="term" value="C:cytosol"/>
    <property type="evidence" value="ECO:0007669"/>
    <property type="project" value="GOC"/>
</dbReference>
<dbReference type="InterPro" id="IPR036871">
    <property type="entry name" value="PX_dom_sf"/>
</dbReference>
<dbReference type="GO" id="GO:0042147">
    <property type="term" value="P:retrograde transport, endosome to Golgi"/>
    <property type="evidence" value="ECO:0007669"/>
    <property type="project" value="InterPro"/>
</dbReference>
<dbReference type="OrthoDB" id="289314at2759"/>
<evidence type="ECO:0000256" key="8">
    <source>
        <dbReference type="ARBA" id="ARBA00023136"/>
    </source>
</evidence>
<keyword evidence="4" id="KW-0967">Endosome</keyword>
<dbReference type="GO" id="GO:0035091">
    <property type="term" value="F:phosphatidylinositol binding"/>
    <property type="evidence" value="ECO:0007669"/>
    <property type="project" value="InterPro"/>
</dbReference>
<dbReference type="InterPro" id="IPR044106">
    <property type="entry name" value="PX_Snx41/Atg20"/>
</dbReference>
<keyword evidence="7" id="KW-0446">Lipid-binding</keyword>
<evidence type="ECO:0000313" key="12">
    <source>
        <dbReference type="Proteomes" id="UP000077315"/>
    </source>
</evidence>
<proteinExistence type="inferred from homology"/>
<dbReference type="RefSeq" id="XP_018296816.1">
    <property type="nucleotide sequence ID" value="XM_018434886.1"/>
</dbReference>
<evidence type="ECO:0000256" key="4">
    <source>
        <dbReference type="ARBA" id="ARBA00022753"/>
    </source>
</evidence>
<evidence type="ECO:0000256" key="2">
    <source>
        <dbReference type="ARBA" id="ARBA00010883"/>
    </source>
</evidence>
<organism evidence="11 12">
    <name type="scientific">Phycomyces blakesleeanus (strain ATCC 8743b / DSM 1359 / FGSC 10004 / NBRC 33097 / NRRL 1555)</name>
    <dbReference type="NCBI Taxonomy" id="763407"/>
    <lineage>
        <taxon>Eukaryota</taxon>
        <taxon>Fungi</taxon>
        <taxon>Fungi incertae sedis</taxon>
        <taxon>Mucoromycota</taxon>
        <taxon>Mucoromycotina</taxon>
        <taxon>Mucoromycetes</taxon>
        <taxon>Mucorales</taxon>
        <taxon>Phycomycetaceae</taxon>
        <taxon>Phycomyces</taxon>
    </lineage>
</organism>
<dbReference type="AlphaFoldDB" id="A0A167PYG5"/>
<dbReference type="InterPro" id="IPR027267">
    <property type="entry name" value="AH/BAR_dom_sf"/>
</dbReference>
<dbReference type="InterPro" id="IPR051079">
    <property type="entry name" value="Sorting_Nexin_Autophagy"/>
</dbReference>
<comment type="subcellular location">
    <subcellularLocation>
        <location evidence="1">Endosome membrane</location>
        <topology evidence="1">Peripheral membrane protein</topology>
    </subcellularLocation>
</comment>
<protein>
    <recommendedName>
        <fullName evidence="10">PX domain-containing protein</fullName>
    </recommendedName>
</protein>
<comment type="similarity">
    <text evidence="2">Belongs to the sorting nexin family.</text>
</comment>
<dbReference type="PANTHER" id="PTHR46979:SF2">
    <property type="entry name" value="SORTING NEXIN-41"/>
    <property type="match status" value="1"/>
</dbReference>
<keyword evidence="3" id="KW-0813">Transport</keyword>
<evidence type="ECO:0000256" key="5">
    <source>
        <dbReference type="ARBA" id="ARBA00022927"/>
    </source>
</evidence>
<keyword evidence="9" id="KW-0175">Coiled coil</keyword>
<dbReference type="Gene3D" id="3.30.1520.10">
    <property type="entry name" value="Phox-like domain"/>
    <property type="match status" value="1"/>
</dbReference>
<dbReference type="CDD" id="cd06867">
    <property type="entry name" value="PX_SNX41_42"/>
    <property type="match status" value="1"/>
</dbReference>
<dbReference type="VEuPathDB" id="FungiDB:PHYBLDRAFT_163868"/>
<dbReference type="EMBL" id="KV440973">
    <property type="protein sequence ID" value="OAD78776.1"/>
    <property type="molecule type" value="Genomic_DNA"/>
</dbReference>
<dbReference type="FunCoup" id="A0A167PYG5">
    <property type="interactions" value="56"/>
</dbReference>